<evidence type="ECO:0000259" key="4">
    <source>
        <dbReference type="SMART" id="SM00479"/>
    </source>
</evidence>
<dbReference type="PANTHER" id="PTHR30231:SF4">
    <property type="entry name" value="PROTEIN NEN2"/>
    <property type="match status" value="1"/>
</dbReference>
<dbReference type="GO" id="GO:0005829">
    <property type="term" value="C:cytosol"/>
    <property type="evidence" value="ECO:0007669"/>
    <property type="project" value="TreeGrafter"/>
</dbReference>
<feature type="domain" description="Exonuclease" evidence="4">
    <location>
        <begin position="46"/>
        <end position="216"/>
    </location>
</feature>
<dbReference type="GO" id="GO:0008408">
    <property type="term" value="F:3'-5' exonuclease activity"/>
    <property type="evidence" value="ECO:0007669"/>
    <property type="project" value="TreeGrafter"/>
</dbReference>
<reference evidence="5 6" key="1">
    <citation type="submission" date="2016-06" db="EMBL/GenBank/DDBJ databases">
        <authorList>
            <person name="Kjaerup R.B."/>
            <person name="Dalgaard T.S."/>
            <person name="Juul-Madsen H.R."/>
        </authorList>
    </citation>
    <scope>NUCLEOTIDE SEQUENCE [LARGE SCALE GENOMIC DNA]</scope>
    <source>
        <strain evidence="5">2</strain>
    </source>
</reference>
<keyword evidence="2" id="KW-0378">Hydrolase</keyword>
<keyword evidence="6" id="KW-1185">Reference proteome</keyword>
<dbReference type="InterPro" id="IPR036397">
    <property type="entry name" value="RNaseH_sf"/>
</dbReference>
<evidence type="ECO:0000256" key="2">
    <source>
        <dbReference type="ARBA" id="ARBA00022801"/>
    </source>
</evidence>
<evidence type="ECO:0000313" key="6">
    <source>
        <dbReference type="Proteomes" id="UP000199600"/>
    </source>
</evidence>
<accession>A0A1A8XS68</accession>
<dbReference type="GO" id="GO:0003676">
    <property type="term" value="F:nucleic acid binding"/>
    <property type="evidence" value="ECO:0007669"/>
    <property type="project" value="InterPro"/>
</dbReference>
<dbReference type="Proteomes" id="UP000199600">
    <property type="component" value="Unassembled WGS sequence"/>
</dbReference>
<gene>
    <name evidence="5" type="ORF">PROAA_250021</name>
</gene>
<keyword evidence="3 5" id="KW-0269">Exonuclease</keyword>
<dbReference type="AlphaFoldDB" id="A0A1A8XS68"/>
<organism evidence="5 6">
    <name type="scientific">Candidatus Propionivibrio aalborgensis</name>
    <dbReference type="NCBI Taxonomy" id="1860101"/>
    <lineage>
        <taxon>Bacteria</taxon>
        <taxon>Pseudomonadati</taxon>
        <taxon>Pseudomonadota</taxon>
        <taxon>Betaproteobacteria</taxon>
        <taxon>Rhodocyclales</taxon>
        <taxon>Rhodocyclaceae</taxon>
        <taxon>Propionivibrio</taxon>
    </lineage>
</organism>
<dbReference type="EMBL" id="FLQY01000168">
    <property type="protein sequence ID" value="SBT07949.1"/>
    <property type="molecule type" value="Genomic_DNA"/>
</dbReference>
<dbReference type="SMART" id="SM00479">
    <property type="entry name" value="EXOIII"/>
    <property type="match status" value="1"/>
</dbReference>
<dbReference type="GO" id="GO:0006259">
    <property type="term" value="P:DNA metabolic process"/>
    <property type="evidence" value="ECO:0007669"/>
    <property type="project" value="UniProtKB-ARBA"/>
</dbReference>
<name>A0A1A8XS68_9RHOO</name>
<dbReference type="Pfam" id="PF00929">
    <property type="entry name" value="RNase_T"/>
    <property type="match status" value="1"/>
</dbReference>
<evidence type="ECO:0000256" key="3">
    <source>
        <dbReference type="ARBA" id="ARBA00022839"/>
    </source>
</evidence>
<dbReference type="InterPro" id="IPR013520">
    <property type="entry name" value="Ribonucl_H"/>
</dbReference>
<evidence type="ECO:0000313" key="5">
    <source>
        <dbReference type="EMBL" id="SBT07949.1"/>
    </source>
</evidence>
<sequence>MSWLHRFFGSNKTERQASLSPEHSQAIEAWQHLPAEDLNRAHNRCRYVVVDVESSGLDMRKDRLISIGAVALVHGKIDFKDAFQVVLRQDKASSHENILIHGIGGMAQREGMDPAEALIAFLRYIGKSPLVAYHAFFDQALIEKAMHEYLGMELGQTWIDLAWVLPSFFQFQTDARMELDDWLETFGIDSFLRHNAVSDAYATARLLQLAIAAGNQKGSDSPASFLEIEKARRWMHERR</sequence>
<protein>
    <submittedName>
        <fullName evidence="5">DNA polymerase III epsilon subunit-like 3'-5' exonuclease</fullName>
    </submittedName>
</protein>
<evidence type="ECO:0000256" key="1">
    <source>
        <dbReference type="ARBA" id="ARBA00022722"/>
    </source>
</evidence>
<dbReference type="CDD" id="cd06127">
    <property type="entry name" value="DEDDh"/>
    <property type="match status" value="1"/>
</dbReference>
<dbReference type="Gene3D" id="3.30.420.10">
    <property type="entry name" value="Ribonuclease H-like superfamily/Ribonuclease H"/>
    <property type="match status" value="1"/>
</dbReference>
<proteinExistence type="predicted"/>
<dbReference type="PANTHER" id="PTHR30231">
    <property type="entry name" value="DNA POLYMERASE III SUBUNIT EPSILON"/>
    <property type="match status" value="1"/>
</dbReference>
<dbReference type="RefSeq" id="WP_186411053.1">
    <property type="nucleotide sequence ID" value="NZ_FLQY01000168.1"/>
</dbReference>
<dbReference type="SUPFAM" id="SSF53098">
    <property type="entry name" value="Ribonuclease H-like"/>
    <property type="match status" value="1"/>
</dbReference>
<dbReference type="InterPro" id="IPR012337">
    <property type="entry name" value="RNaseH-like_sf"/>
</dbReference>
<keyword evidence="1" id="KW-0540">Nuclease</keyword>